<feature type="transmembrane region" description="Helical" evidence="1">
    <location>
        <begin position="9"/>
        <end position="26"/>
    </location>
</feature>
<keyword evidence="1" id="KW-1133">Transmembrane helix</keyword>
<keyword evidence="1" id="KW-0812">Transmembrane</keyword>
<dbReference type="RefSeq" id="WP_280625209.1">
    <property type="nucleotide sequence ID" value="NZ_CP123504.1"/>
</dbReference>
<reference evidence="2" key="1">
    <citation type="submission" date="2023-04" db="EMBL/GenBank/DDBJ databases">
        <title>Genome dynamics across the evolutionary transition to endosymbiosis.</title>
        <authorList>
            <person name="Siozios S."/>
            <person name="Nadal-Jimenez P."/>
            <person name="Azagi T."/>
            <person name="Sprong H."/>
            <person name="Frost C.L."/>
            <person name="Parratt S.R."/>
            <person name="Taylor G."/>
            <person name="Brettell L."/>
            <person name="Lew K.C."/>
            <person name="Croft L."/>
            <person name="King K.C."/>
            <person name="Brockhurst M.A."/>
            <person name="Hypsa V."/>
            <person name="Novakova E."/>
            <person name="Darby A.C."/>
            <person name="Hurst G.D.D."/>
        </authorList>
    </citation>
    <scope>NUCLEOTIDE SEQUENCE</scope>
    <source>
        <strain evidence="2">APv</strain>
    </source>
</reference>
<evidence type="ECO:0000256" key="1">
    <source>
        <dbReference type="SAM" id="Phobius"/>
    </source>
</evidence>
<proteinExistence type="predicted"/>
<gene>
    <name evidence="2" type="ORF">QE210_01195</name>
</gene>
<organism evidence="2 3">
    <name type="scientific">Arsenophonus nasoniae</name>
    <name type="common">son-killer infecting Nasonia vitripennis</name>
    <dbReference type="NCBI Taxonomy" id="638"/>
    <lineage>
        <taxon>Bacteria</taxon>
        <taxon>Pseudomonadati</taxon>
        <taxon>Pseudomonadota</taxon>
        <taxon>Gammaproteobacteria</taxon>
        <taxon>Enterobacterales</taxon>
        <taxon>Morganellaceae</taxon>
        <taxon>Arsenophonus</taxon>
    </lineage>
</organism>
<name>A0AA95GRX1_9GAMM</name>
<feature type="transmembrane region" description="Helical" evidence="1">
    <location>
        <begin position="32"/>
        <end position="55"/>
    </location>
</feature>
<dbReference type="EMBL" id="CP123504">
    <property type="protein sequence ID" value="WGM01774.1"/>
    <property type="molecule type" value="Genomic_DNA"/>
</dbReference>
<evidence type="ECO:0000313" key="2">
    <source>
        <dbReference type="EMBL" id="WGM01774.1"/>
    </source>
</evidence>
<accession>A0AA95GRX1</accession>
<protein>
    <submittedName>
        <fullName evidence="2">Uncharacterized protein</fullName>
    </submittedName>
</protein>
<feature type="transmembrane region" description="Helical" evidence="1">
    <location>
        <begin position="88"/>
        <end position="121"/>
    </location>
</feature>
<dbReference type="Proteomes" id="UP001177595">
    <property type="component" value="Chromosome"/>
</dbReference>
<keyword evidence="1" id="KW-0472">Membrane</keyword>
<sequence>MKDYIKSHLLYLIISLLIFSGIFVKINPFFNVGVALIWCLITLFLSGSLFHILILRLPRESIKEDVIRYVKNFNDKTKSVKGLNRSLAIVNFIILAYCGWIVTSIIYLLSMIIVKITILFLKEKINET</sequence>
<dbReference type="AlphaFoldDB" id="A0AA95GRX1"/>
<evidence type="ECO:0000313" key="3">
    <source>
        <dbReference type="Proteomes" id="UP001177595"/>
    </source>
</evidence>